<dbReference type="GO" id="GO:0035438">
    <property type="term" value="F:cyclic-di-GMP binding"/>
    <property type="evidence" value="ECO:0007669"/>
    <property type="project" value="InterPro"/>
</dbReference>
<name>A0AA41W8W9_9GAMM</name>
<dbReference type="RefSeq" id="WP_251262694.1">
    <property type="nucleotide sequence ID" value="NZ_JAMQGP010000009.1"/>
</dbReference>
<gene>
    <name evidence="2" type="ORF">NAF29_16300</name>
</gene>
<protein>
    <submittedName>
        <fullName evidence="2">PilZ domain-containing protein</fullName>
    </submittedName>
</protein>
<reference evidence="2 3" key="1">
    <citation type="journal article" date="2013" name="Antonie Van Leeuwenhoek">
        <title>Echinimonas agarilytica gen. nov., sp. nov., a new gammaproteobacterium isolated from the sea urchin Strongylocentrotus intermedius.</title>
        <authorList>
            <person name="Nedashkovskaya O.I."/>
            <person name="Stenkova A.M."/>
            <person name="Zhukova N.V."/>
            <person name="Van Trappen S."/>
            <person name="Lee J.S."/>
            <person name="Kim S.B."/>
        </authorList>
    </citation>
    <scope>NUCLEOTIDE SEQUENCE [LARGE SCALE GENOMIC DNA]</scope>
    <source>
        <strain evidence="2 3">KMM 6351</strain>
    </source>
</reference>
<proteinExistence type="predicted"/>
<keyword evidence="3" id="KW-1185">Reference proteome</keyword>
<organism evidence="2 3">
    <name type="scientific">Echinimonas agarilytica</name>
    <dbReference type="NCBI Taxonomy" id="1215918"/>
    <lineage>
        <taxon>Bacteria</taxon>
        <taxon>Pseudomonadati</taxon>
        <taxon>Pseudomonadota</taxon>
        <taxon>Gammaproteobacteria</taxon>
        <taxon>Alteromonadales</taxon>
        <taxon>Echinimonadaceae</taxon>
        <taxon>Echinimonas</taxon>
    </lineage>
</organism>
<accession>A0AA41W8W9</accession>
<dbReference type="AlphaFoldDB" id="A0AA41W8W9"/>
<dbReference type="Proteomes" id="UP001165393">
    <property type="component" value="Unassembled WGS sequence"/>
</dbReference>
<evidence type="ECO:0000259" key="1">
    <source>
        <dbReference type="Pfam" id="PF07238"/>
    </source>
</evidence>
<feature type="domain" description="PilZ" evidence="1">
    <location>
        <begin position="43"/>
        <end position="113"/>
    </location>
</feature>
<dbReference type="EMBL" id="JAMQGP010000009">
    <property type="protein sequence ID" value="MCM2681210.1"/>
    <property type="molecule type" value="Genomic_DNA"/>
</dbReference>
<dbReference type="InterPro" id="IPR009875">
    <property type="entry name" value="PilZ_domain"/>
</dbReference>
<dbReference type="Pfam" id="PF07238">
    <property type="entry name" value="PilZ"/>
    <property type="match status" value="1"/>
</dbReference>
<evidence type="ECO:0000313" key="2">
    <source>
        <dbReference type="EMBL" id="MCM2681210.1"/>
    </source>
</evidence>
<comment type="caution">
    <text evidence="2">The sequence shown here is derived from an EMBL/GenBank/DDBJ whole genome shotgun (WGS) entry which is preliminary data.</text>
</comment>
<sequence>MESFTSQAVESRSSDRVSIAKGVIKATLPPPAVWNWFTDISEVAILNFSKSGLGIEAPKPLSDQITIRIKDLNGHSQLVSGAVRHRKRTLTGYYYGVSFDAITPSLSRLIEALTPPKRPSYTSSQVVFQKAI</sequence>
<dbReference type="SUPFAM" id="SSF141371">
    <property type="entry name" value="PilZ domain-like"/>
    <property type="match status" value="1"/>
</dbReference>
<evidence type="ECO:0000313" key="3">
    <source>
        <dbReference type="Proteomes" id="UP001165393"/>
    </source>
</evidence>